<dbReference type="AlphaFoldDB" id="A0AAV6NZH5"/>
<feature type="transmembrane region" description="Helical" evidence="2">
    <location>
        <begin position="414"/>
        <end position="440"/>
    </location>
</feature>
<comment type="caution">
    <text evidence="3">The sequence shown here is derived from an EMBL/GenBank/DDBJ whole genome shotgun (WGS) entry which is preliminary data.</text>
</comment>
<feature type="transmembrane region" description="Helical" evidence="2">
    <location>
        <begin position="378"/>
        <end position="402"/>
    </location>
</feature>
<feature type="region of interest" description="Disordered" evidence="1">
    <location>
        <begin position="131"/>
        <end position="195"/>
    </location>
</feature>
<keyword evidence="2" id="KW-0472">Membrane</keyword>
<dbReference type="PANTHER" id="PTHR35310:SF1">
    <property type="entry name" value="CELL WALL INTEGRITY_STRESS RESPONSE COMPONENT-LIKE PROTEIN"/>
    <property type="match status" value="1"/>
</dbReference>
<name>A0AAV6NZH5_9ROSI</name>
<keyword evidence="2" id="KW-1133">Transmembrane helix</keyword>
<dbReference type="PANTHER" id="PTHR35310">
    <property type="entry name" value="CELL WALL INTEGRITY/STRESS RESPONSE COMPONENT-LIKE PROTEIN"/>
    <property type="match status" value="1"/>
</dbReference>
<accession>A0AAV6NZH5</accession>
<evidence type="ECO:0000256" key="2">
    <source>
        <dbReference type="SAM" id="Phobius"/>
    </source>
</evidence>
<feature type="compositionally biased region" description="Low complexity" evidence="1">
    <location>
        <begin position="215"/>
        <end position="240"/>
    </location>
</feature>
<reference evidence="3 4" key="1">
    <citation type="journal article" date="2021" name="Hortic Res">
        <title>The domestication of Cucurbita argyrosperma as revealed by the genome of its wild relative.</title>
        <authorList>
            <person name="Barrera-Redondo J."/>
            <person name="Sanchez-de la Vega G."/>
            <person name="Aguirre-Liguori J.A."/>
            <person name="Castellanos-Morales G."/>
            <person name="Gutierrez-Guerrero Y.T."/>
            <person name="Aguirre-Dugua X."/>
            <person name="Aguirre-Planter E."/>
            <person name="Tenaillon M.I."/>
            <person name="Lira-Saade R."/>
            <person name="Eguiarte L.E."/>
        </authorList>
    </citation>
    <scope>NUCLEOTIDE SEQUENCE [LARGE SCALE GENOMIC DNA]</scope>
    <source>
        <strain evidence="3">JBR-2021</strain>
    </source>
</reference>
<feature type="transmembrane region" description="Helical" evidence="2">
    <location>
        <begin position="452"/>
        <end position="470"/>
    </location>
</feature>
<evidence type="ECO:0000313" key="3">
    <source>
        <dbReference type="EMBL" id="KAG6604028.1"/>
    </source>
</evidence>
<feature type="transmembrane region" description="Helical" evidence="2">
    <location>
        <begin position="486"/>
        <end position="505"/>
    </location>
</feature>
<keyword evidence="4" id="KW-1185">Reference proteome</keyword>
<sequence length="523" mass="57932">MGGSHDASENAYTNSNTALCFALLCFAPFHCHVRLTYLKMYSSSPPFALTSSLTPPLPSTSLTLRIQWLLQRRTQISEMVGFRASKVFMLFLVLVLFAAASLLCVGAQSESPNGGLFRGGGGGRRVLEAVEEEHPKNKNKKSTDALPTKTQNKLLKPPTQSLKNQTKLISNNFSTKNKTMLGKAKNSTKLASGGNLSKVGLKKLNATAKFPKLNSTSKSSNSTKTTSFSAKKSSDLLKLSTPKNKTTMPNSTKQSQTTHLDKSENKSKQEKPKKQAQTKAKTSWVDEDEDDDLVSEFRDLTTKFQKTLIPDLARISTTSKAYITKANKQMTMGFKPIVGNKYASTIASLISFAFILIPLILVSLLFNRIKAYFSLQKVLIFIQVYLAIYFGILCFSSVVTGLEPLKFFYSTSQSTYICLQVMQTLGYILYLLLLVMYLVLVFSTDCGMGSRMLGLAQTFVGYAVGLHYYVSVFHRMVLHQPPKTNWKIHGIYATCFLVICAFAGAERRKKAYLEEDGAEGKKS</sequence>
<gene>
    <name evidence="3" type="ORF">SDJN03_04637</name>
</gene>
<keyword evidence="2" id="KW-0812">Transmembrane</keyword>
<feature type="transmembrane region" description="Helical" evidence="2">
    <location>
        <begin position="87"/>
        <end position="108"/>
    </location>
</feature>
<feature type="transmembrane region" description="Helical" evidence="2">
    <location>
        <begin position="342"/>
        <end position="366"/>
    </location>
</feature>
<evidence type="ECO:0000256" key="1">
    <source>
        <dbReference type="SAM" id="MobiDB-lite"/>
    </source>
</evidence>
<evidence type="ECO:0000313" key="4">
    <source>
        <dbReference type="Proteomes" id="UP000685013"/>
    </source>
</evidence>
<protein>
    <submittedName>
        <fullName evidence="3">Uncharacterized protein</fullName>
    </submittedName>
</protein>
<feature type="compositionally biased region" description="Polar residues" evidence="1">
    <location>
        <begin position="148"/>
        <end position="178"/>
    </location>
</feature>
<proteinExistence type="predicted"/>
<organism evidence="3 4">
    <name type="scientific">Cucurbita argyrosperma subsp. sororia</name>
    <dbReference type="NCBI Taxonomy" id="37648"/>
    <lineage>
        <taxon>Eukaryota</taxon>
        <taxon>Viridiplantae</taxon>
        <taxon>Streptophyta</taxon>
        <taxon>Embryophyta</taxon>
        <taxon>Tracheophyta</taxon>
        <taxon>Spermatophyta</taxon>
        <taxon>Magnoliopsida</taxon>
        <taxon>eudicotyledons</taxon>
        <taxon>Gunneridae</taxon>
        <taxon>Pentapetalae</taxon>
        <taxon>rosids</taxon>
        <taxon>fabids</taxon>
        <taxon>Cucurbitales</taxon>
        <taxon>Cucurbitaceae</taxon>
        <taxon>Cucurbiteae</taxon>
        <taxon>Cucurbita</taxon>
    </lineage>
</organism>
<feature type="non-terminal residue" evidence="3">
    <location>
        <position position="1"/>
    </location>
</feature>
<feature type="compositionally biased region" description="Basic and acidic residues" evidence="1">
    <location>
        <begin position="259"/>
        <end position="273"/>
    </location>
</feature>
<dbReference type="Proteomes" id="UP000685013">
    <property type="component" value="Chromosome 3"/>
</dbReference>
<dbReference type="EMBL" id="JAGKQH010000003">
    <property type="protein sequence ID" value="KAG6604028.1"/>
    <property type="molecule type" value="Genomic_DNA"/>
</dbReference>
<feature type="region of interest" description="Disordered" evidence="1">
    <location>
        <begin position="212"/>
        <end position="284"/>
    </location>
</feature>
<feature type="compositionally biased region" description="Polar residues" evidence="1">
    <location>
        <begin position="241"/>
        <end position="258"/>
    </location>
</feature>